<protein>
    <recommendedName>
        <fullName evidence="5">C-type lectin domain-containing protein</fullName>
    </recommendedName>
</protein>
<keyword evidence="1" id="KW-0430">Lectin</keyword>
<keyword evidence="3" id="KW-0175">Coiled coil</keyword>
<dbReference type="OMA" id="DLYCPVV"/>
<feature type="coiled-coil region" evidence="3">
    <location>
        <begin position="218"/>
        <end position="274"/>
    </location>
</feature>
<dbReference type="GeneID" id="113155929"/>
<dbReference type="Gene3D" id="3.10.100.10">
    <property type="entry name" value="Mannose-Binding Protein A, subunit A"/>
    <property type="match status" value="1"/>
</dbReference>
<evidence type="ECO:0000256" key="4">
    <source>
        <dbReference type="SAM" id="Phobius"/>
    </source>
</evidence>
<dbReference type="CDD" id="cd03590">
    <property type="entry name" value="CLECT_DC-SIGN_like"/>
    <property type="match status" value="1"/>
</dbReference>
<reference evidence="6" key="2">
    <citation type="submission" date="2025-08" db="UniProtKB">
        <authorList>
            <consortium name="Ensembl"/>
        </authorList>
    </citation>
    <scope>IDENTIFICATION</scope>
</reference>
<evidence type="ECO:0000259" key="5">
    <source>
        <dbReference type="PROSITE" id="PS50041"/>
    </source>
</evidence>
<evidence type="ECO:0000313" key="7">
    <source>
        <dbReference type="Proteomes" id="UP000265040"/>
    </source>
</evidence>
<sequence>MFTGKMVGHQWLPWINNPAPGSSVSVTSAKQEQELCSLRSRKILTCSHLCPLVVLSTLCLLLLVSCAALSVLYTNESDRKPEWKNLSCYQNMSASYLTLTKANTELKKENEILKKLRVALDEETTLLNQTAAQLMSANLALTLENSELMEKIVNLSSANLQLIQKHEKLVQLTSEQEEQKLNLSQTIEYLVMSNSQKEEEKRRLFEANGLLTEELFQLKETNQELVEINDRLQGLSKRVTELQELNQNLSTTLVKEKEEAAEQEKSSKEEMEQVVVDVQLMNEAYHSLDLYCPVVNQKTRERLCKKCDNSWKQFQMRCYYFSSRKLSWSSSRAWCQTQGGDLLIVNSEEEQRFIFDASQAQEQSSTRLWIGLTDVEEEGDWRWVDGSKVTSDLQFWLSRAGTGTEPDDWKLDDPLGEDCGHIDMSEHALKSWMDGSCEMPYRWICEKNI</sequence>
<proteinExistence type="predicted"/>
<reference evidence="6" key="3">
    <citation type="submission" date="2025-09" db="UniProtKB">
        <authorList>
            <consortium name="Ensembl"/>
        </authorList>
    </citation>
    <scope>IDENTIFICATION</scope>
</reference>
<dbReference type="InterPro" id="IPR050111">
    <property type="entry name" value="C-type_lectin/snaclec_domain"/>
</dbReference>
<dbReference type="InterPro" id="IPR016187">
    <property type="entry name" value="CTDL_fold"/>
</dbReference>
<reference evidence="6" key="1">
    <citation type="submission" date="2021-04" db="EMBL/GenBank/DDBJ databases">
        <authorList>
            <consortium name="Wellcome Sanger Institute Data Sharing"/>
        </authorList>
    </citation>
    <scope>NUCLEOTIDE SEQUENCE [LARGE SCALE GENOMIC DNA]</scope>
</reference>
<evidence type="ECO:0000256" key="2">
    <source>
        <dbReference type="ARBA" id="ARBA00023157"/>
    </source>
</evidence>
<organism evidence="6 7">
    <name type="scientific">Anabas testudineus</name>
    <name type="common">Climbing perch</name>
    <name type="synonym">Anthias testudineus</name>
    <dbReference type="NCBI Taxonomy" id="64144"/>
    <lineage>
        <taxon>Eukaryota</taxon>
        <taxon>Metazoa</taxon>
        <taxon>Chordata</taxon>
        <taxon>Craniata</taxon>
        <taxon>Vertebrata</taxon>
        <taxon>Euteleostomi</taxon>
        <taxon>Actinopterygii</taxon>
        <taxon>Neopterygii</taxon>
        <taxon>Teleostei</taxon>
        <taxon>Neoteleostei</taxon>
        <taxon>Acanthomorphata</taxon>
        <taxon>Anabantaria</taxon>
        <taxon>Anabantiformes</taxon>
        <taxon>Anabantoidei</taxon>
        <taxon>Anabantidae</taxon>
        <taxon>Anabas</taxon>
    </lineage>
</organism>
<keyword evidence="4" id="KW-0812">Transmembrane</keyword>
<dbReference type="InterPro" id="IPR016186">
    <property type="entry name" value="C-type_lectin-like/link_sf"/>
</dbReference>
<evidence type="ECO:0000313" key="6">
    <source>
        <dbReference type="Ensembl" id="ENSATEP00000014232.1"/>
    </source>
</evidence>
<feature type="domain" description="C-type lectin" evidence="5">
    <location>
        <begin position="314"/>
        <end position="446"/>
    </location>
</feature>
<name>A0A3Q1HYR0_ANATE</name>
<dbReference type="GO" id="GO:0030246">
    <property type="term" value="F:carbohydrate binding"/>
    <property type="evidence" value="ECO:0007669"/>
    <property type="project" value="UniProtKB-KW"/>
</dbReference>
<dbReference type="PROSITE" id="PS00615">
    <property type="entry name" value="C_TYPE_LECTIN_1"/>
    <property type="match status" value="1"/>
</dbReference>
<dbReference type="SMART" id="SM00034">
    <property type="entry name" value="CLECT"/>
    <property type="match status" value="1"/>
</dbReference>
<dbReference type="STRING" id="64144.ENSATEP00000014232"/>
<keyword evidence="4" id="KW-0472">Membrane</keyword>
<dbReference type="OrthoDB" id="538816at2759"/>
<dbReference type="AlphaFoldDB" id="A0A3Q1HYR0"/>
<dbReference type="InterPro" id="IPR001304">
    <property type="entry name" value="C-type_lectin-like"/>
</dbReference>
<dbReference type="PANTHER" id="PTHR22803">
    <property type="entry name" value="MANNOSE, PHOSPHOLIPASE, LECTIN RECEPTOR RELATED"/>
    <property type="match status" value="1"/>
</dbReference>
<dbReference type="RefSeq" id="XP_026206459.1">
    <property type="nucleotide sequence ID" value="XM_026350674.2"/>
</dbReference>
<accession>A0A3Q1HYR0</accession>
<evidence type="ECO:0000256" key="3">
    <source>
        <dbReference type="SAM" id="Coils"/>
    </source>
</evidence>
<dbReference type="SUPFAM" id="SSF56436">
    <property type="entry name" value="C-type lectin-like"/>
    <property type="match status" value="1"/>
</dbReference>
<dbReference type="InterPro" id="IPR033989">
    <property type="entry name" value="CD209-like_CTLD"/>
</dbReference>
<evidence type="ECO:0000256" key="1">
    <source>
        <dbReference type="ARBA" id="ARBA00022734"/>
    </source>
</evidence>
<feature type="transmembrane region" description="Helical" evidence="4">
    <location>
        <begin position="49"/>
        <end position="73"/>
    </location>
</feature>
<dbReference type="InParanoid" id="A0A3Q1HYR0"/>
<dbReference type="InterPro" id="IPR018378">
    <property type="entry name" value="C-type_lectin_CS"/>
</dbReference>
<dbReference type="PROSITE" id="PS50041">
    <property type="entry name" value="C_TYPE_LECTIN_2"/>
    <property type="match status" value="1"/>
</dbReference>
<keyword evidence="2" id="KW-1015">Disulfide bond</keyword>
<dbReference type="GeneTree" id="ENSGT01030000234575"/>
<dbReference type="Ensembl" id="ENSATET00000014461.3">
    <property type="protein sequence ID" value="ENSATEP00000014232.1"/>
    <property type="gene ID" value="ENSATEG00000009942.3"/>
</dbReference>
<dbReference type="Pfam" id="PF00059">
    <property type="entry name" value="Lectin_C"/>
    <property type="match status" value="1"/>
</dbReference>
<keyword evidence="7" id="KW-1185">Reference proteome</keyword>
<dbReference type="Proteomes" id="UP000265040">
    <property type="component" value="Chromosome 19"/>
</dbReference>
<keyword evidence="4" id="KW-1133">Transmembrane helix</keyword>